<feature type="compositionally biased region" description="Basic residues" evidence="1">
    <location>
        <begin position="101"/>
        <end position="110"/>
    </location>
</feature>
<keyword evidence="4" id="KW-1185">Reference proteome</keyword>
<feature type="compositionally biased region" description="Basic residues" evidence="1">
    <location>
        <begin position="49"/>
        <end position="60"/>
    </location>
</feature>
<organism evidence="3 4">
    <name type="scientific">Canavalia gladiata</name>
    <name type="common">Sword bean</name>
    <name type="synonym">Dolichos gladiatus</name>
    <dbReference type="NCBI Taxonomy" id="3824"/>
    <lineage>
        <taxon>Eukaryota</taxon>
        <taxon>Viridiplantae</taxon>
        <taxon>Streptophyta</taxon>
        <taxon>Embryophyta</taxon>
        <taxon>Tracheophyta</taxon>
        <taxon>Spermatophyta</taxon>
        <taxon>Magnoliopsida</taxon>
        <taxon>eudicotyledons</taxon>
        <taxon>Gunneridae</taxon>
        <taxon>Pentapetalae</taxon>
        <taxon>rosids</taxon>
        <taxon>fabids</taxon>
        <taxon>Fabales</taxon>
        <taxon>Fabaceae</taxon>
        <taxon>Papilionoideae</taxon>
        <taxon>50 kb inversion clade</taxon>
        <taxon>NPAAA clade</taxon>
        <taxon>indigoferoid/millettioid clade</taxon>
        <taxon>Phaseoleae</taxon>
        <taxon>Canavalia</taxon>
    </lineage>
</organism>
<feature type="region of interest" description="Disordered" evidence="1">
    <location>
        <begin position="46"/>
        <end position="128"/>
    </location>
</feature>
<comment type="caution">
    <text evidence="3">The sequence shown here is derived from an EMBL/GenBank/DDBJ whole genome shotgun (WGS) entry which is preliminary data.</text>
</comment>
<reference evidence="3 4" key="1">
    <citation type="submission" date="2024-01" db="EMBL/GenBank/DDBJ databases">
        <title>The genomes of 5 underutilized Papilionoideae crops provide insights into root nodulation and disease resistanc.</title>
        <authorList>
            <person name="Jiang F."/>
        </authorList>
    </citation>
    <scope>NUCLEOTIDE SEQUENCE [LARGE SCALE GENOMIC DNA]</scope>
    <source>
        <strain evidence="3">LVBAO_FW01</strain>
        <tissue evidence="3">Leaves</tissue>
    </source>
</reference>
<feature type="compositionally biased region" description="Basic and acidic residues" evidence="1">
    <location>
        <begin position="111"/>
        <end position="128"/>
    </location>
</feature>
<dbReference type="AlphaFoldDB" id="A0AAN9Q428"/>
<name>A0AAN9Q428_CANGL</name>
<evidence type="ECO:0000313" key="3">
    <source>
        <dbReference type="EMBL" id="KAK7323825.1"/>
    </source>
</evidence>
<keyword evidence="2" id="KW-0812">Transmembrane</keyword>
<keyword evidence="2" id="KW-0472">Membrane</keyword>
<evidence type="ECO:0000256" key="1">
    <source>
        <dbReference type="SAM" id="MobiDB-lite"/>
    </source>
</evidence>
<dbReference type="Proteomes" id="UP001367508">
    <property type="component" value="Unassembled WGS sequence"/>
</dbReference>
<feature type="compositionally biased region" description="Basic and acidic residues" evidence="1">
    <location>
        <begin position="74"/>
        <end position="100"/>
    </location>
</feature>
<evidence type="ECO:0000313" key="4">
    <source>
        <dbReference type="Proteomes" id="UP001367508"/>
    </source>
</evidence>
<evidence type="ECO:0000256" key="2">
    <source>
        <dbReference type="SAM" id="Phobius"/>
    </source>
</evidence>
<dbReference type="EMBL" id="JAYMYQ010000006">
    <property type="protein sequence ID" value="KAK7323825.1"/>
    <property type="molecule type" value="Genomic_DNA"/>
</dbReference>
<feature type="transmembrane region" description="Helical" evidence="2">
    <location>
        <begin position="20"/>
        <end position="37"/>
    </location>
</feature>
<keyword evidence="2" id="KW-1133">Transmembrane helix</keyword>
<proteinExistence type="predicted"/>
<protein>
    <submittedName>
        <fullName evidence="3">Uncharacterized protein</fullName>
    </submittedName>
</protein>
<gene>
    <name evidence="3" type="ORF">VNO77_27320</name>
</gene>
<accession>A0AAN9Q428</accession>
<sequence>METDLEKLKHKERPNLCAKCFLNIVQLPLVALTFILFCKVKGASIRNQGNRRHSLQRKRPSSRDRPHSQIRAPTPDDHASRVDKDRDRGHGHKEPSNHREPPRHRTYRIRNNKDISRISSRDSLEDKS</sequence>